<gene>
    <name evidence="2" type="ORF">EVJ58_g6595</name>
</gene>
<feature type="compositionally biased region" description="Basic and acidic residues" evidence="1">
    <location>
        <begin position="323"/>
        <end position="332"/>
    </location>
</feature>
<feature type="compositionally biased region" description="Pro residues" evidence="1">
    <location>
        <begin position="129"/>
        <end position="143"/>
    </location>
</feature>
<proteinExistence type="predicted"/>
<evidence type="ECO:0000256" key="1">
    <source>
        <dbReference type="SAM" id="MobiDB-lite"/>
    </source>
</evidence>
<feature type="compositionally biased region" description="Polar residues" evidence="1">
    <location>
        <begin position="378"/>
        <end position="389"/>
    </location>
</feature>
<feature type="compositionally biased region" description="Pro residues" evidence="1">
    <location>
        <begin position="166"/>
        <end position="176"/>
    </location>
</feature>
<protein>
    <submittedName>
        <fullName evidence="2">Uncharacterized protein</fullName>
    </submittedName>
</protein>
<dbReference type="AlphaFoldDB" id="A0A4Y9Y8N6"/>
<reference evidence="2 3" key="1">
    <citation type="submission" date="2019-01" db="EMBL/GenBank/DDBJ databases">
        <title>Genome sequencing of the rare red list fungi Fomitopsis rosea.</title>
        <authorList>
            <person name="Buettner E."/>
            <person name="Kellner H."/>
        </authorList>
    </citation>
    <scope>NUCLEOTIDE SEQUENCE [LARGE SCALE GENOMIC DNA]</scope>
    <source>
        <strain evidence="2 3">DSM 105464</strain>
    </source>
</reference>
<comment type="caution">
    <text evidence="2">The sequence shown here is derived from an EMBL/GenBank/DDBJ whole genome shotgun (WGS) entry which is preliminary data.</text>
</comment>
<sequence>MRPLTLHSSALNDAEYAVYIACLRDLAEDEPDMQASDTFYENMKVGVREARAWLRGRYSSLAPGMIDSILRLFCPSLAPADVLTGSQLFAVLRLVYHALNGRDIDKGLVFVQAHPDPQPSFPARLSIDRPPPPPPSYDPPSPDKNPFSIADLPLKSAPMVPSKSAPLPPAVPPKPSTNPFLARRGSEEGHRPSALGERERPPNPNARARSEGRTPPLPPRKPSIPVVPSLPPRHSSLAKMPETITPGHERGEPERAHPAEPPGDARRAEPQEGGAAPPAGARVGGPQEQQPVGLERPYPAEDTQHQPHEGPCCAVVLWFSGSDRRERLRDRPAPSLPPRRKLSPPASAISGSTTRSFESVARASIPTSLSRTRGVISISPSASACTSPTRTPPHPAT</sequence>
<feature type="region of interest" description="Disordered" evidence="1">
    <location>
        <begin position="323"/>
        <end position="397"/>
    </location>
</feature>
<feature type="compositionally biased region" description="Basic and acidic residues" evidence="1">
    <location>
        <begin position="298"/>
        <end position="308"/>
    </location>
</feature>
<dbReference type="Proteomes" id="UP000298390">
    <property type="component" value="Unassembled WGS sequence"/>
</dbReference>
<feature type="compositionally biased region" description="Low complexity" evidence="1">
    <location>
        <begin position="271"/>
        <end position="287"/>
    </location>
</feature>
<evidence type="ECO:0000313" key="2">
    <source>
        <dbReference type="EMBL" id="TFY58143.1"/>
    </source>
</evidence>
<name>A0A4Y9Y8N6_9APHY</name>
<organism evidence="2 3">
    <name type="scientific">Rhodofomes roseus</name>
    <dbReference type="NCBI Taxonomy" id="34475"/>
    <lineage>
        <taxon>Eukaryota</taxon>
        <taxon>Fungi</taxon>
        <taxon>Dikarya</taxon>
        <taxon>Basidiomycota</taxon>
        <taxon>Agaricomycotina</taxon>
        <taxon>Agaricomycetes</taxon>
        <taxon>Polyporales</taxon>
        <taxon>Rhodofomes</taxon>
    </lineage>
</organism>
<evidence type="ECO:0000313" key="3">
    <source>
        <dbReference type="Proteomes" id="UP000298390"/>
    </source>
</evidence>
<feature type="compositionally biased region" description="Basic and acidic residues" evidence="1">
    <location>
        <begin position="247"/>
        <end position="270"/>
    </location>
</feature>
<feature type="region of interest" description="Disordered" evidence="1">
    <location>
        <begin position="119"/>
        <end position="309"/>
    </location>
</feature>
<accession>A0A4Y9Y8N6</accession>
<dbReference type="STRING" id="34475.A0A4Y9Y8N6"/>
<dbReference type="EMBL" id="SEKV01000378">
    <property type="protein sequence ID" value="TFY58143.1"/>
    <property type="molecule type" value="Genomic_DNA"/>
</dbReference>
<feature type="compositionally biased region" description="Basic and acidic residues" evidence="1">
    <location>
        <begin position="184"/>
        <end position="201"/>
    </location>
</feature>